<keyword evidence="3" id="KW-0472">Membrane</keyword>
<evidence type="ECO:0000256" key="3">
    <source>
        <dbReference type="SAM" id="Phobius"/>
    </source>
</evidence>
<protein>
    <submittedName>
        <fullName evidence="4">Uncharacterized protein</fullName>
    </submittedName>
</protein>
<proteinExistence type="predicted"/>
<sequence>MGSMHVTTTFETAGFAEELDAAALADAASAREPETSVASEPIKRSRRKSILAFSLCALAINGAAAIYTSPADFSSLNLGSLAELLPHQDAPAPKPDPVVAALKEIQAAQQQHTALLQQNNQAADQNSVLLQQDSMLLLSLRQSITDERVDVKKISSQLSTLIAKIDSLQSSAMSDVTSSVRRANARYGLSTAMRKRMVREPKPVGPLGPVGPVSVGGAPLTVPAATAAAPES</sequence>
<name>A0AAE9NED1_9BRAD</name>
<dbReference type="AlphaFoldDB" id="A0AAE9NED1"/>
<dbReference type="Proteomes" id="UP001058872">
    <property type="component" value="Chromosome"/>
</dbReference>
<gene>
    <name evidence="4" type="ORF">DCM83_21125</name>
</gene>
<evidence type="ECO:0000256" key="1">
    <source>
        <dbReference type="SAM" id="Coils"/>
    </source>
</evidence>
<keyword evidence="1" id="KW-0175">Coiled coil</keyword>
<feature type="region of interest" description="Disordered" evidence="2">
    <location>
        <begin position="196"/>
        <end position="216"/>
    </location>
</feature>
<evidence type="ECO:0000313" key="5">
    <source>
        <dbReference type="Proteomes" id="UP001058872"/>
    </source>
</evidence>
<evidence type="ECO:0000256" key="2">
    <source>
        <dbReference type="SAM" id="MobiDB-lite"/>
    </source>
</evidence>
<keyword evidence="3" id="KW-0812">Transmembrane</keyword>
<accession>A0AAE9NED1</accession>
<feature type="transmembrane region" description="Helical" evidence="3">
    <location>
        <begin position="50"/>
        <end position="68"/>
    </location>
</feature>
<feature type="coiled-coil region" evidence="1">
    <location>
        <begin position="98"/>
        <end position="125"/>
    </location>
</feature>
<feature type="compositionally biased region" description="Low complexity" evidence="2">
    <location>
        <begin position="205"/>
        <end position="216"/>
    </location>
</feature>
<organism evidence="4 5">
    <name type="scientific">Bradyrhizobium betae</name>
    <dbReference type="NCBI Taxonomy" id="244734"/>
    <lineage>
        <taxon>Bacteria</taxon>
        <taxon>Pseudomonadati</taxon>
        <taxon>Pseudomonadota</taxon>
        <taxon>Alphaproteobacteria</taxon>
        <taxon>Hyphomicrobiales</taxon>
        <taxon>Nitrobacteraceae</taxon>
        <taxon>Bradyrhizobium</taxon>
    </lineage>
</organism>
<keyword evidence="3" id="KW-1133">Transmembrane helix</keyword>
<dbReference type="EMBL" id="CP028989">
    <property type="protein sequence ID" value="UUO67460.1"/>
    <property type="molecule type" value="Genomic_DNA"/>
</dbReference>
<evidence type="ECO:0000313" key="4">
    <source>
        <dbReference type="EMBL" id="UUO67460.1"/>
    </source>
</evidence>
<reference evidence="4" key="1">
    <citation type="submission" date="2018-04" db="EMBL/GenBank/DDBJ databases">
        <title>Genomes of Endosymbiotic and Endophytic Bradyrhizobium Publication status.</title>
        <authorList>
            <person name="Guha S."/>
            <person name="Jorrin B."/>
            <person name="Sarkar M."/>
            <person name="Poole P.S."/>
            <person name="DasGupta M."/>
        </authorList>
    </citation>
    <scope>NUCLEOTIDE SEQUENCE</scope>
    <source>
        <strain evidence="4">WBOS16</strain>
    </source>
</reference>